<reference evidence="6 7" key="1">
    <citation type="submission" date="2016-10" db="EMBL/GenBank/DDBJ databases">
        <authorList>
            <person name="de Groot N.N."/>
        </authorList>
    </citation>
    <scope>NUCLEOTIDE SEQUENCE [LARGE SCALE GENOMIC DNA]</scope>
    <source>
        <strain evidence="6 7">CGMCC 1.7659</strain>
    </source>
</reference>
<gene>
    <name evidence="6" type="ORF">SAMN05216289_12645</name>
</gene>
<keyword evidence="4" id="KW-0472">Membrane</keyword>
<evidence type="ECO:0000259" key="5">
    <source>
        <dbReference type="PROSITE" id="PS50887"/>
    </source>
</evidence>
<dbReference type="SUPFAM" id="SSF55073">
    <property type="entry name" value="Nucleotide cyclase"/>
    <property type="match status" value="1"/>
</dbReference>
<dbReference type="PANTHER" id="PTHR45138">
    <property type="entry name" value="REGULATORY COMPONENTS OF SENSORY TRANSDUCTION SYSTEM"/>
    <property type="match status" value="1"/>
</dbReference>
<protein>
    <recommendedName>
        <fullName evidence="2">diguanylate cyclase</fullName>
        <ecNumber evidence="2">2.7.7.65</ecNumber>
    </recommendedName>
</protein>
<dbReference type="NCBIfam" id="TIGR00254">
    <property type="entry name" value="GGDEF"/>
    <property type="match status" value="1"/>
</dbReference>
<evidence type="ECO:0000256" key="2">
    <source>
        <dbReference type="ARBA" id="ARBA00012528"/>
    </source>
</evidence>
<dbReference type="CDD" id="cd01949">
    <property type="entry name" value="GGDEF"/>
    <property type="match status" value="1"/>
</dbReference>
<name>A0A1I4ZK72_9GAMM</name>
<feature type="transmembrane region" description="Helical" evidence="4">
    <location>
        <begin position="30"/>
        <end position="49"/>
    </location>
</feature>
<evidence type="ECO:0000256" key="1">
    <source>
        <dbReference type="ARBA" id="ARBA00001946"/>
    </source>
</evidence>
<dbReference type="FunFam" id="3.30.70.270:FF:000001">
    <property type="entry name" value="Diguanylate cyclase domain protein"/>
    <property type="match status" value="1"/>
</dbReference>
<keyword evidence="4" id="KW-0812">Transmembrane</keyword>
<dbReference type="GO" id="GO:0052621">
    <property type="term" value="F:diguanylate cyclase activity"/>
    <property type="evidence" value="ECO:0007669"/>
    <property type="project" value="UniProtKB-EC"/>
</dbReference>
<evidence type="ECO:0000313" key="7">
    <source>
        <dbReference type="Proteomes" id="UP000198575"/>
    </source>
</evidence>
<keyword evidence="4" id="KW-1133">Transmembrane helix</keyword>
<dbReference type="PROSITE" id="PS50887">
    <property type="entry name" value="GGDEF"/>
    <property type="match status" value="1"/>
</dbReference>
<feature type="transmembrane region" description="Helical" evidence="4">
    <location>
        <begin position="159"/>
        <end position="184"/>
    </location>
</feature>
<dbReference type="InterPro" id="IPR007894">
    <property type="entry name" value="MASE2"/>
</dbReference>
<comment type="catalytic activity">
    <reaction evidence="3">
        <text>2 GTP = 3',3'-c-di-GMP + 2 diphosphate</text>
        <dbReference type="Rhea" id="RHEA:24898"/>
        <dbReference type="ChEBI" id="CHEBI:33019"/>
        <dbReference type="ChEBI" id="CHEBI:37565"/>
        <dbReference type="ChEBI" id="CHEBI:58805"/>
        <dbReference type="EC" id="2.7.7.65"/>
    </reaction>
</comment>
<comment type="cofactor">
    <cofactor evidence="1">
        <name>Mg(2+)</name>
        <dbReference type="ChEBI" id="CHEBI:18420"/>
    </cofactor>
</comment>
<dbReference type="OrthoDB" id="9803824at2"/>
<dbReference type="RefSeq" id="WP_092409507.1">
    <property type="nucleotide sequence ID" value="NZ_FOVF01000026.1"/>
</dbReference>
<dbReference type="Proteomes" id="UP000198575">
    <property type="component" value="Unassembled WGS sequence"/>
</dbReference>
<dbReference type="GO" id="GO:0043709">
    <property type="term" value="P:cell adhesion involved in single-species biofilm formation"/>
    <property type="evidence" value="ECO:0007669"/>
    <property type="project" value="TreeGrafter"/>
</dbReference>
<dbReference type="GO" id="GO:1902201">
    <property type="term" value="P:negative regulation of bacterial-type flagellum-dependent cell motility"/>
    <property type="evidence" value="ECO:0007669"/>
    <property type="project" value="TreeGrafter"/>
</dbReference>
<evidence type="ECO:0000256" key="4">
    <source>
        <dbReference type="SAM" id="Phobius"/>
    </source>
</evidence>
<sequence>MAAPTSVDSRSDPPATVRTRAQRALPRRAYGFRILGMGLAALPLIAVMHELQAPWPAWAWMVLTCLLWPHIAYARAMQSRDPFLAELRNFLIDSAIAGSWVPILHFNLLPSAVLLSVVTADKINSGVRRLWLYSLPGTVLALLAMAWVTGFAFQPATSMFVIVSCLPIMIIHTLAVSASSYRLVRRVQTQNARLEELSRIDTLSGLYARGHWEGLASDALRHHALSGTGAMMVIDVDRFKEINDRHGHAIGDDVLRGIAEVIRRNTPTGSHAGRIGGDEFAVVLPGSVADAEQAAERILEAARSLAFANAGELCCSVSIGISAMPPSETDLRGWVESADRALYRAKQAGRDRAMTA</sequence>
<dbReference type="InterPro" id="IPR029787">
    <property type="entry name" value="Nucleotide_cyclase"/>
</dbReference>
<accession>A0A1I4ZK72</accession>
<dbReference type="EC" id="2.7.7.65" evidence="2"/>
<feature type="transmembrane region" description="Helical" evidence="4">
    <location>
        <begin position="130"/>
        <end position="153"/>
    </location>
</feature>
<dbReference type="STRING" id="578942.SAMN05216289_12645"/>
<dbReference type="Pfam" id="PF00990">
    <property type="entry name" value="GGDEF"/>
    <property type="match status" value="1"/>
</dbReference>
<dbReference type="InterPro" id="IPR000160">
    <property type="entry name" value="GGDEF_dom"/>
</dbReference>
<proteinExistence type="predicted"/>
<dbReference type="InterPro" id="IPR050469">
    <property type="entry name" value="Diguanylate_Cyclase"/>
</dbReference>
<dbReference type="GO" id="GO:0005886">
    <property type="term" value="C:plasma membrane"/>
    <property type="evidence" value="ECO:0007669"/>
    <property type="project" value="TreeGrafter"/>
</dbReference>
<feature type="domain" description="GGDEF" evidence="5">
    <location>
        <begin position="227"/>
        <end position="356"/>
    </location>
</feature>
<dbReference type="Gene3D" id="3.30.70.270">
    <property type="match status" value="1"/>
</dbReference>
<organism evidence="6 7">
    <name type="scientific">Dokdonella immobilis</name>
    <dbReference type="NCBI Taxonomy" id="578942"/>
    <lineage>
        <taxon>Bacteria</taxon>
        <taxon>Pseudomonadati</taxon>
        <taxon>Pseudomonadota</taxon>
        <taxon>Gammaproteobacteria</taxon>
        <taxon>Lysobacterales</taxon>
        <taxon>Rhodanobacteraceae</taxon>
        <taxon>Dokdonella</taxon>
    </lineage>
</organism>
<evidence type="ECO:0000313" key="6">
    <source>
        <dbReference type="EMBL" id="SFN50463.1"/>
    </source>
</evidence>
<dbReference type="InterPro" id="IPR043128">
    <property type="entry name" value="Rev_trsase/Diguanyl_cyclase"/>
</dbReference>
<dbReference type="AlphaFoldDB" id="A0A1I4ZK72"/>
<dbReference type="Pfam" id="PF05230">
    <property type="entry name" value="MASE2"/>
    <property type="match status" value="1"/>
</dbReference>
<keyword evidence="7" id="KW-1185">Reference proteome</keyword>
<evidence type="ECO:0000256" key="3">
    <source>
        <dbReference type="ARBA" id="ARBA00034247"/>
    </source>
</evidence>
<dbReference type="SMART" id="SM00267">
    <property type="entry name" value="GGDEF"/>
    <property type="match status" value="1"/>
</dbReference>
<dbReference type="PANTHER" id="PTHR45138:SF9">
    <property type="entry name" value="DIGUANYLATE CYCLASE DGCM-RELATED"/>
    <property type="match status" value="1"/>
</dbReference>
<dbReference type="EMBL" id="FOVF01000026">
    <property type="protein sequence ID" value="SFN50463.1"/>
    <property type="molecule type" value="Genomic_DNA"/>
</dbReference>